<feature type="region of interest" description="Disordered" evidence="1">
    <location>
        <begin position="75"/>
        <end position="113"/>
    </location>
</feature>
<dbReference type="Proteomes" id="UP001168877">
    <property type="component" value="Unassembled WGS sequence"/>
</dbReference>
<sequence length="113" mass="12655">MVLVEERERVPAVKPYRKKGLEHHEILRDIFNTTTATEQLSFFSGQVPLPSDEDRGVYDNFINSGVHVNVDIDVEAGDDDDDDEVDQTEVSNKKKGKRSRGSIGSSSNCCKNK</sequence>
<proteinExistence type="predicted"/>
<accession>A0AA39RT70</accession>
<reference evidence="2" key="2">
    <citation type="submission" date="2023-06" db="EMBL/GenBank/DDBJ databases">
        <authorList>
            <person name="Swenson N.G."/>
            <person name="Wegrzyn J.L."/>
            <person name="Mcevoy S.L."/>
        </authorList>
    </citation>
    <scope>NUCLEOTIDE SEQUENCE</scope>
    <source>
        <strain evidence="2">NS2018</strain>
        <tissue evidence="2">Leaf</tissue>
    </source>
</reference>
<evidence type="ECO:0000313" key="2">
    <source>
        <dbReference type="EMBL" id="KAK0577997.1"/>
    </source>
</evidence>
<protein>
    <submittedName>
        <fullName evidence="2">Uncharacterized protein</fullName>
    </submittedName>
</protein>
<dbReference type="AlphaFoldDB" id="A0AA39RT70"/>
<feature type="compositionally biased region" description="Acidic residues" evidence="1">
    <location>
        <begin position="75"/>
        <end position="87"/>
    </location>
</feature>
<organism evidence="2 3">
    <name type="scientific">Acer saccharum</name>
    <name type="common">Sugar maple</name>
    <dbReference type="NCBI Taxonomy" id="4024"/>
    <lineage>
        <taxon>Eukaryota</taxon>
        <taxon>Viridiplantae</taxon>
        <taxon>Streptophyta</taxon>
        <taxon>Embryophyta</taxon>
        <taxon>Tracheophyta</taxon>
        <taxon>Spermatophyta</taxon>
        <taxon>Magnoliopsida</taxon>
        <taxon>eudicotyledons</taxon>
        <taxon>Gunneridae</taxon>
        <taxon>Pentapetalae</taxon>
        <taxon>rosids</taxon>
        <taxon>malvids</taxon>
        <taxon>Sapindales</taxon>
        <taxon>Sapindaceae</taxon>
        <taxon>Hippocastanoideae</taxon>
        <taxon>Acereae</taxon>
        <taxon>Acer</taxon>
    </lineage>
</organism>
<evidence type="ECO:0000313" key="3">
    <source>
        <dbReference type="Proteomes" id="UP001168877"/>
    </source>
</evidence>
<feature type="compositionally biased region" description="Low complexity" evidence="1">
    <location>
        <begin position="101"/>
        <end position="113"/>
    </location>
</feature>
<name>A0AA39RT70_ACESA</name>
<keyword evidence="3" id="KW-1185">Reference proteome</keyword>
<dbReference type="EMBL" id="JAUESC010000385">
    <property type="protein sequence ID" value="KAK0577997.1"/>
    <property type="molecule type" value="Genomic_DNA"/>
</dbReference>
<evidence type="ECO:0000256" key="1">
    <source>
        <dbReference type="SAM" id="MobiDB-lite"/>
    </source>
</evidence>
<gene>
    <name evidence="2" type="ORF">LWI29_003483</name>
</gene>
<reference evidence="2" key="1">
    <citation type="journal article" date="2022" name="Plant J.">
        <title>Strategies of tolerance reflected in two North American maple genomes.</title>
        <authorList>
            <person name="McEvoy S.L."/>
            <person name="Sezen U.U."/>
            <person name="Trouern-Trend A."/>
            <person name="McMahon S.M."/>
            <person name="Schaberg P.G."/>
            <person name="Yang J."/>
            <person name="Wegrzyn J.L."/>
            <person name="Swenson N.G."/>
        </authorList>
    </citation>
    <scope>NUCLEOTIDE SEQUENCE</scope>
    <source>
        <strain evidence="2">NS2018</strain>
    </source>
</reference>
<comment type="caution">
    <text evidence="2">The sequence shown here is derived from an EMBL/GenBank/DDBJ whole genome shotgun (WGS) entry which is preliminary data.</text>
</comment>